<dbReference type="Proteomes" id="UP000252770">
    <property type="component" value="Unassembled WGS sequence"/>
</dbReference>
<dbReference type="EMBL" id="QOUI01000003">
    <property type="protein sequence ID" value="RCK70414.1"/>
    <property type="molecule type" value="Genomic_DNA"/>
</dbReference>
<keyword evidence="1" id="KW-0812">Transmembrane</keyword>
<evidence type="ECO:0000313" key="2">
    <source>
        <dbReference type="EMBL" id="RCK70414.1"/>
    </source>
</evidence>
<feature type="transmembrane region" description="Helical" evidence="1">
    <location>
        <begin position="145"/>
        <end position="165"/>
    </location>
</feature>
<comment type="caution">
    <text evidence="2">The sequence shown here is derived from an EMBL/GenBank/DDBJ whole genome shotgun (WGS) entry which is preliminary data.</text>
</comment>
<dbReference type="InterPro" id="IPR010390">
    <property type="entry name" value="ABC-2_transporter-like"/>
</dbReference>
<dbReference type="RefSeq" id="WP_114125957.1">
    <property type="nucleotide sequence ID" value="NZ_QOUI01000003.1"/>
</dbReference>
<proteinExistence type="predicted"/>
<reference evidence="2 3" key="1">
    <citation type="submission" date="2018-07" db="EMBL/GenBank/DDBJ databases">
        <title>Desertimonas flava gen. nov. sp. nov.</title>
        <authorList>
            <person name="Liu S."/>
        </authorList>
    </citation>
    <scope>NUCLEOTIDE SEQUENCE [LARGE SCALE GENOMIC DNA]</scope>
    <source>
        <strain evidence="2 3">16Sb5-5</strain>
    </source>
</reference>
<dbReference type="Pfam" id="PF06182">
    <property type="entry name" value="ABC2_membrane_6"/>
    <property type="match status" value="1"/>
</dbReference>
<dbReference type="AlphaFoldDB" id="A0A367YX19"/>
<accession>A0A367YX19</accession>
<feature type="transmembrane region" description="Helical" evidence="1">
    <location>
        <begin position="80"/>
        <end position="106"/>
    </location>
</feature>
<evidence type="ECO:0000313" key="3">
    <source>
        <dbReference type="Proteomes" id="UP000252770"/>
    </source>
</evidence>
<feature type="transmembrane region" description="Helical" evidence="1">
    <location>
        <begin position="256"/>
        <end position="277"/>
    </location>
</feature>
<name>A0A367YX19_9ACTN</name>
<protein>
    <submittedName>
        <fullName evidence="2">ABC transporter permease</fullName>
    </submittedName>
</protein>
<feature type="transmembrane region" description="Helical" evidence="1">
    <location>
        <begin position="222"/>
        <end position="244"/>
    </location>
</feature>
<organism evidence="2 3">
    <name type="scientific">Desertihabitans brevis</name>
    <dbReference type="NCBI Taxonomy" id="2268447"/>
    <lineage>
        <taxon>Bacteria</taxon>
        <taxon>Bacillati</taxon>
        <taxon>Actinomycetota</taxon>
        <taxon>Actinomycetes</taxon>
        <taxon>Propionibacteriales</taxon>
        <taxon>Propionibacteriaceae</taxon>
        <taxon>Desertihabitans</taxon>
    </lineage>
</organism>
<dbReference type="PANTHER" id="PTHR36833:SF2">
    <property type="entry name" value="SLR0610 PROTEIN"/>
    <property type="match status" value="1"/>
</dbReference>
<sequence length="289" mass="31006">MTGGRVGADWTSGPRVAPGEGGLAGLVRHDLRILRTYLSLGVLNLVQYRSDFVLSVVNAVITLATQVLGLSVIFSRTTDLAGWGVYDLLVLIGVHFLIGGVLGLVVRPSMEAMMEGIRLGTFDFTLVKPADSQLLASVQVVRPQALVDVLVGLGVVVFGVTRVQASLSVVDVVLSLLTLLCGLVVVYSFILALSTMAFWFVRLDNVLVIFQSLFGEAGRWPVTIFPGWLRIVLTFAVPVAFAVTVPSEALTGRLSLTSALSAAGLALLFFAASRWFWFFALRRYTGASA</sequence>
<keyword evidence="3" id="KW-1185">Reference proteome</keyword>
<dbReference type="PANTHER" id="PTHR36833">
    <property type="entry name" value="SLR0610 PROTEIN-RELATED"/>
    <property type="match status" value="1"/>
</dbReference>
<keyword evidence="1" id="KW-0472">Membrane</keyword>
<gene>
    <name evidence="2" type="ORF">DT076_07140</name>
</gene>
<feature type="transmembrane region" description="Helical" evidence="1">
    <location>
        <begin position="177"/>
        <end position="201"/>
    </location>
</feature>
<evidence type="ECO:0000256" key="1">
    <source>
        <dbReference type="SAM" id="Phobius"/>
    </source>
</evidence>
<keyword evidence="1" id="KW-1133">Transmembrane helix</keyword>
<feature type="transmembrane region" description="Helical" evidence="1">
    <location>
        <begin position="52"/>
        <end position="74"/>
    </location>
</feature>